<accession>A0A917S182</accession>
<evidence type="ECO:0000256" key="4">
    <source>
        <dbReference type="ARBA" id="ARBA00022989"/>
    </source>
</evidence>
<dbReference type="GO" id="GO:0005886">
    <property type="term" value="C:plasma membrane"/>
    <property type="evidence" value="ECO:0007669"/>
    <property type="project" value="UniProtKB-SubCell"/>
</dbReference>
<dbReference type="PROSITE" id="PS50850">
    <property type="entry name" value="MFS"/>
    <property type="match status" value="1"/>
</dbReference>
<comment type="caution">
    <text evidence="8">The sequence shown here is derived from an EMBL/GenBank/DDBJ whole genome shotgun (WGS) entry which is preliminary data.</text>
</comment>
<dbReference type="Pfam" id="PF07690">
    <property type="entry name" value="MFS_1"/>
    <property type="match status" value="1"/>
</dbReference>
<evidence type="ECO:0000256" key="5">
    <source>
        <dbReference type="ARBA" id="ARBA00023136"/>
    </source>
</evidence>
<dbReference type="SUPFAM" id="SSF103473">
    <property type="entry name" value="MFS general substrate transporter"/>
    <property type="match status" value="1"/>
</dbReference>
<feature type="transmembrane region" description="Helical" evidence="6">
    <location>
        <begin position="27"/>
        <end position="44"/>
    </location>
</feature>
<name>A0A917S182_9BACL</name>
<evidence type="ECO:0000256" key="1">
    <source>
        <dbReference type="ARBA" id="ARBA00004651"/>
    </source>
</evidence>
<dbReference type="InterPro" id="IPR020846">
    <property type="entry name" value="MFS_dom"/>
</dbReference>
<reference evidence="8" key="1">
    <citation type="journal article" date="2014" name="Int. J. Syst. Evol. Microbiol.">
        <title>Complete genome sequence of Corynebacterium casei LMG S-19264T (=DSM 44701T), isolated from a smear-ripened cheese.</title>
        <authorList>
            <consortium name="US DOE Joint Genome Institute (JGI-PGF)"/>
            <person name="Walter F."/>
            <person name="Albersmeier A."/>
            <person name="Kalinowski J."/>
            <person name="Ruckert C."/>
        </authorList>
    </citation>
    <scope>NUCLEOTIDE SEQUENCE</scope>
    <source>
        <strain evidence="8">JCM 15325</strain>
    </source>
</reference>
<keyword evidence="4 6" id="KW-1133">Transmembrane helix</keyword>
<keyword evidence="2" id="KW-0813">Transport</keyword>
<evidence type="ECO:0000256" key="2">
    <source>
        <dbReference type="ARBA" id="ARBA00022448"/>
    </source>
</evidence>
<dbReference type="InterPro" id="IPR011701">
    <property type="entry name" value="MFS"/>
</dbReference>
<dbReference type="EMBL" id="BMOK01000004">
    <property type="protein sequence ID" value="GGL50122.1"/>
    <property type="molecule type" value="Genomic_DNA"/>
</dbReference>
<evidence type="ECO:0000313" key="8">
    <source>
        <dbReference type="EMBL" id="GGL50122.1"/>
    </source>
</evidence>
<sequence length="80" mass="8850">MKVGLAIYVPELFPTRLRMRGNGTAQAVGRFFTIVTPYAVAWLLSNQGIISIFIVMGIFLAVVAILTVLWGPETKKQILK</sequence>
<gene>
    <name evidence="8" type="ORF">GCM10007968_12900</name>
</gene>
<keyword evidence="3 6" id="KW-0812">Transmembrane</keyword>
<keyword evidence="5 6" id="KW-0472">Membrane</keyword>
<comment type="subcellular location">
    <subcellularLocation>
        <location evidence="1">Cell membrane</location>
        <topology evidence="1">Multi-pass membrane protein</topology>
    </subcellularLocation>
</comment>
<dbReference type="AlphaFoldDB" id="A0A917S182"/>
<keyword evidence="9" id="KW-1185">Reference proteome</keyword>
<organism evidence="8 9">
    <name type="scientific">Sporolactobacillus putidus</name>
    <dbReference type="NCBI Taxonomy" id="492735"/>
    <lineage>
        <taxon>Bacteria</taxon>
        <taxon>Bacillati</taxon>
        <taxon>Bacillota</taxon>
        <taxon>Bacilli</taxon>
        <taxon>Bacillales</taxon>
        <taxon>Sporolactobacillaceae</taxon>
        <taxon>Sporolactobacillus</taxon>
    </lineage>
</organism>
<dbReference type="RefSeq" id="WP_229727500.1">
    <property type="nucleotide sequence ID" value="NZ_BMOK01000004.1"/>
</dbReference>
<dbReference type="GO" id="GO:0022857">
    <property type="term" value="F:transmembrane transporter activity"/>
    <property type="evidence" value="ECO:0007669"/>
    <property type="project" value="InterPro"/>
</dbReference>
<dbReference type="InterPro" id="IPR036259">
    <property type="entry name" value="MFS_trans_sf"/>
</dbReference>
<evidence type="ECO:0000256" key="6">
    <source>
        <dbReference type="SAM" id="Phobius"/>
    </source>
</evidence>
<feature type="domain" description="Major facilitator superfamily (MFS) profile" evidence="7">
    <location>
        <begin position="1"/>
        <end position="75"/>
    </location>
</feature>
<feature type="transmembrane region" description="Helical" evidence="6">
    <location>
        <begin position="50"/>
        <end position="70"/>
    </location>
</feature>
<reference evidence="8" key="2">
    <citation type="submission" date="2020-09" db="EMBL/GenBank/DDBJ databases">
        <authorList>
            <person name="Sun Q."/>
            <person name="Ohkuma M."/>
        </authorList>
    </citation>
    <scope>NUCLEOTIDE SEQUENCE</scope>
    <source>
        <strain evidence="8">JCM 15325</strain>
    </source>
</reference>
<proteinExistence type="predicted"/>
<dbReference type="Gene3D" id="1.20.1250.20">
    <property type="entry name" value="MFS general substrate transporter like domains"/>
    <property type="match status" value="1"/>
</dbReference>
<evidence type="ECO:0000259" key="7">
    <source>
        <dbReference type="PROSITE" id="PS50850"/>
    </source>
</evidence>
<dbReference type="Proteomes" id="UP000654670">
    <property type="component" value="Unassembled WGS sequence"/>
</dbReference>
<evidence type="ECO:0000313" key="9">
    <source>
        <dbReference type="Proteomes" id="UP000654670"/>
    </source>
</evidence>
<protein>
    <recommendedName>
        <fullName evidence="7">Major facilitator superfamily (MFS) profile domain-containing protein</fullName>
    </recommendedName>
</protein>
<evidence type="ECO:0000256" key="3">
    <source>
        <dbReference type="ARBA" id="ARBA00022692"/>
    </source>
</evidence>